<sequence length="110" mass="12674">MIRHAYRPSLYRTPERRYGRSLYNPLEACQLHDTLLSCMSPSSIRLRGRSQRFRIPSSANCMTLFHAKSMPKMDTLGYNDTATSFPPPKSYLSSDWIRSRSVYKGAMSMS</sequence>
<name>A0A1E3HBS8_9TREE</name>
<keyword evidence="2" id="KW-1185">Reference proteome</keyword>
<dbReference type="AlphaFoldDB" id="A0A1E3HBS8"/>
<proteinExistence type="predicted"/>
<dbReference type="EMBL" id="AWGJ01000012">
    <property type="protein sequence ID" value="ODN73787.1"/>
    <property type="molecule type" value="Genomic_DNA"/>
</dbReference>
<protein>
    <submittedName>
        <fullName evidence="1">Uncharacterized protein</fullName>
    </submittedName>
</protein>
<dbReference type="GeneID" id="30158625"/>
<reference evidence="1 2" key="1">
    <citation type="submission" date="2016-06" db="EMBL/GenBank/DDBJ databases">
        <title>Evolution of pathogenesis and genome organization in the Tremellales.</title>
        <authorList>
            <person name="Cuomo C."/>
            <person name="Litvintseva A."/>
            <person name="Heitman J."/>
            <person name="Chen Y."/>
            <person name="Sun S."/>
            <person name="Springer D."/>
            <person name="Dromer F."/>
            <person name="Young S."/>
            <person name="Zeng Q."/>
            <person name="Chapman S."/>
            <person name="Gujja S."/>
            <person name="Saif S."/>
            <person name="Birren B."/>
        </authorList>
    </citation>
    <scope>NUCLEOTIDE SEQUENCE [LARGE SCALE GENOMIC DNA]</scope>
    <source>
        <strain evidence="1 2">CBS 6039</strain>
    </source>
</reference>
<accession>A0A1E3HBS8</accession>
<comment type="caution">
    <text evidence="1">The sequence shown here is derived from an EMBL/GenBank/DDBJ whole genome shotgun (WGS) entry which is preliminary data.</text>
</comment>
<organism evidence="1 2">
    <name type="scientific">Cryptococcus amylolentus CBS 6039</name>
    <dbReference type="NCBI Taxonomy" id="1295533"/>
    <lineage>
        <taxon>Eukaryota</taxon>
        <taxon>Fungi</taxon>
        <taxon>Dikarya</taxon>
        <taxon>Basidiomycota</taxon>
        <taxon>Agaricomycotina</taxon>
        <taxon>Tremellomycetes</taxon>
        <taxon>Tremellales</taxon>
        <taxon>Cryptococcaceae</taxon>
        <taxon>Cryptococcus</taxon>
    </lineage>
</organism>
<dbReference type="Proteomes" id="UP000094065">
    <property type="component" value="Unassembled WGS sequence"/>
</dbReference>
<evidence type="ECO:0000313" key="2">
    <source>
        <dbReference type="Proteomes" id="UP000094065"/>
    </source>
</evidence>
<dbReference type="RefSeq" id="XP_018989649.1">
    <property type="nucleotide sequence ID" value="XM_019142006.1"/>
</dbReference>
<evidence type="ECO:0000313" key="1">
    <source>
        <dbReference type="EMBL" id="ODN73787.1"/>
    </source>
</evidence>
<gene>
    <name evidence="1" type="ORF">L202_07316</name>
</gene>